<accession>A0AAP0EM39</accession>
<dbReference type="GO" id="GO:0005634">
    <property type="term" value="C:nucleus"/>
    <property type="evidence" value="ECO:0007669"/>
    <property type="project" value="TreeGrafter"/>
</dbReference>
<keyword evidence="10" id="KW-1185">Reference proteome</keyword>
<dbReference type="InterPro" id="IPR003323">
    <property type="entry name" value="OTU_dom"/>
</dbReference>
<dbReference type="EC" id="3.4.19.12" evidence="6"/>
<dbReference type="AlphaFoldDB" id="A0AAP0EM39"/>
<evidence type="ECO:0000256" key="6">
    <source>
        <dbReference type="RuleBase" id="RU367104"/>
    </source>
</evidence>
<dbReference type="SUPFAM" id="SSF54001">
    <property type="entry name" value="Cysteine proteinases"/>
    <property type="match status" value="1"/>
</dbReference>
<dbReference type="PANTHER" id="PTHR13312">
    <property type="entry name" value="HIV-INDUCED PROTEIN-7-LIKE PROTEASE"/>
    <property type="match status" value="1"/>
</dbReference>
<dbReference type="Pfam" id="PF02338">
    <property type="entry name" value="OTU"/>
    <property type="match status" value="1"/>
</dbReference>
<dbReference type="GO" id="GO:0030968">
    <property type="term" value="P:endoplasmic reticulum unfolded protein response"/>
    <property type="evidence" value="ECO:0007669"/>
    <property type="project" value="TreeGrafter"/>
</dbReference>
<evidence type="ECO:0000256" key="3">
    <source>
        <dbReference type="ARBA" id="ARBA00022786"/>
    </source>
</evidence>
<proteinExistence type="predicted"/>
<evidence type="ECO:0000256" key="2">
    <source>
        <dbReference type="ARBA" id="ARBA00022670"/>
    </source>
</evidence>
<dbReference type="CDD" id="cd22793">
    <property type="entry name" value="OTU_plant_OTU1_2-like"/>
    <property type="match status" value="1"/>
</dbReference>
<name>A0AAP0EM39_9MAGN</name>
<dbReference type="Pfam" id="PF24560">
    <property type="entry name" value="zf-C2H2_OTU1_C"/>
    <property type="match status" value="1"/>
</dbReference>
<evidence type="ECO:0000256" key="4">
    <source>
        <dbReference type="ARBA" id="ARBA00022801"/>
    </source>
</evidence>
<dbReference type="GO" id="GO:0036503">
    <property type="term" value="P:ERAD pathway"/>
    <property type="evidence" value="ECO:0007669"/>
    <property type="project" value="TreeGrafter"/>
</dbReference>
<dbReference type="PANTHER" id="PTHR13312:SF0">
    <property type="entry name" value="UBIQUITIN THIOESTERASE OTU1"/>
    <property type="match status" value="1"/>
</dbReference>
<comment type="caution">
    <text evidence="9">The sequence shown here is derived from an EMBL/GenBank/DDBJ whole genome shotgun (WGS) entry which is preliminary data.</text>
</comment>
<sequence>MDSSTMSSVNEGGGGGGGDGVPKGLQSGGGVLWGLHEGVPRCLKNTMEGVVVRRVIPSDNSCLFNAVGFVMEHDKYKAPDLRQVIAATVASDPEKYSEAFLGKPNGEYCAWIMDPEKWGGAIELSILADFYGREIAAYDIQTTRCDLYGQESKYPERVLLIYDGLHYDALAMSPADGAPEEFDQTIFAVRKDRTIGPIEELAMNLVREANRKRSFTDTANFSLRCGVCQIGVIGEKEAVEHAQATGHVNFQEYR</sequence>
<dbReference type="EMBL" id="JBBNAF010000012">
    <property type="protein sequence ID" value="KAK9092063.1"/>
    <property type="molecule type" value="Genomic_DNA"/>
</dbReference>
<comment type="catalytic activity">
    <reaction evidence="1 6">
        <text>Thiol-dependent hydrolysis of ester, thioester, amide, peptide and isopeptide bonds formed by the C-terminal Gly of ubiquitin (a 76-residue protein attached to proteins as an intracellular targeting signal).</text>
        <dbReference type="EC" id="3.4.19.12"/>
    </reaction>
</comment>
<feature type="domain" description="OTU" evidence="8">
    <location>
        <begin position="51"/>
        <end position="173"/>
    </location>
</feature>
<keyword evidence="6" id="KW-0963">Cytoplasm</keyword>
<dbReference type="Proteomes" id="UP001420932">
    <property type="component" value="Unassembled WGS sequence"/>
</dbReference>
<protein>
    <recommendedName>
        <fullName evidence="6">Ubiquitin thioesterase OTU</fullName>
        <ecNumber evidence="6">3.4.19.12</ecNumber>
    </recommendedName>
</protein>
<dbReference type="PROSITE" id="PS50802">
    <property type="entry name" value="OTU"/>
    <property type="match status" value="1"/>
</dbReference>
<comment type="function">
    <text evidence="6">Hydrolase that can remove conjugated ubiquitin from proteins and may therefore play an important regulatory role at the level of protein turnover by preventing degradation.</text>
</comment>
<keyword evidence="3 6" id="KW-0833">Ubl conjugation pathway</keyword>
<dbReference type="InterPro" id="IPR057766">
    <property type="entry name" value="Znf-C2H2_OTU1-like_C"/>
</dbReference>
<gene>
    <name evidence="9" type="ORF">Syun_026974</name>
</gene>
<evidence type="ECO:0000313" key="9">
    <source>
        <dbReference type="EMBL" id="KAK9092063.1"/>
    </source>
</evidence>
<dbReference type="GO" id="GO:0016579">
    <property type="term" value="P:protein deubiquitination"/>
    <property type="evidence" value="ECO:0007669"/>
    <property type="project" value="TreeGrafter"/>
</dbReference>
<dbReference type="Gene3D" id="3.90.70.80">
    <property type="match status" value="1"/>
</dbReference>
<feature type="region of interest" description="Disordered" evidence="7">
    <location>
        <begin position="1"/>
        <end position="21"/>
    </location>
</feature>
<evidence type="ECO:0000256" key="5">
    <source>
        <dbReference type="ARBA" id="ARBA00022807"/>
    </source>
</evidence>
<dbReference type="FunFam" id="3.90.70.80:FF:000017">
    <property type="entry name" value="ubiquitin thioesterase OTU1"/>
    <property type="match status" value="1"/>
</dbReference>
<keyword evidence="4 6" id="KW-0378">Hydrolase</keyword>
<feature type="compositionally biased region" description="Polar residues" evidence="7">
    <location>
        <begin position="1"/>
        <end position="10"/>
    </location>
</feature>
<evidence type="ECO:0000259" key="8">
    <source>
        <dbReference type="PROSITE" id="PS50802"/>
    </source>
</evidence>
<evidence type="ECO:0000256" key="7">
    <source>
        <dbReference type="SAM" id="MobiDB-lite"/>
    </source>
</evidence>
<keyword evidence="5 6" id="KW-0788">Thiol protease</keyword>
<reference evidence="9 10" key="1">
    <citation type="submission" date="2024-01" db="EMBL/GenBank/DDBJ databases">
        <title>Genome assemblies of Stephania.</title>
        <authorList>
            <person name="Yang L."/>
        </authorList>
    </citation>
    <scope>NUCLEOTIDE SEQUENCE [LARGE SCALE GENOMIC DNA]</scope>
    <source>
        <strain evidence="9">YNDBR</strain>
        <tissue evidence="9">Leaf</tissue>
    </source>
</reference>
<evidence type="ECO:0000256" key="1">
    <source>
        <dbReference type="ARBA" id="ARBA00000707"/>
    </source>
</evidence>
<evidence type="ECO:0000313" key="10">
    <source>
        <dbReference type="Proteomes" id="UP001420932"/>
    </source>
</evidence>
<feature type="compositionally biased region" description="Gly residues" evidence="7">
    <location>
        <begin position="11"/>
        <end position="21"/>
    </location>
</feature>
<keyword evidence="2" id="KW-0645">Protease</keyword>
<comment type="subcellular location">
    <subcellularLocation>
        <location evidence="6">Cytoplasm</location>
    </subcellularLocation>
</comment>
<dbReference type="InterPro" id="IPR038765">
    <property type="entry name" value="Papain-like_cys_pep_sf"/>
</dbReference>
<dbReference type="GO" id="GO:0004843">
    <property type="term" value="F:cysteine-type deubiquitinase activity"/>
    <property type="evidence" value="ECO:0007669"/>
    <property type="project" value="UniProtKB-UniRule"/>
</dbReference>
<organism evidence="9 10">
    <name type="scientific">Stephania yunnanensis</name>
    <dbReference type="NCBI Taxonomy" id="152371"/>
    <lineage>
        <taxon>Eukaryota</taxon>
        <taxon>Viridiplantae</taxon>
        <taxon>Streptophyta</taxon>
        <taxon>Embryophyta</taxon>
        <taxon>Tracheophyta</taxon>
        <taxon>Spermatophyta</taxon>
        <taxon>Magnoliopsida</taxon>
        <taxon>Ranunculales</taxon>
        <taxon>Menispermaceae</taxon>
        <taxon>Menispermoideae</taxon>
        <taxon>Cissampelideae</taxon>
        <taxon>Stephania</taxon>
    </lineage>
</organism>
<dbReference type="GO" id="GO:0005829">
    <property type="term" value="C:cytosol"/>
    <property type="evidence" value="ECO:0007669"/>
    <property type="project" value="TreeGrafter"/>
</dbReference>